<keyword evidence="3 6" id="KW-0479">Metal-binding</keyword>
<dbReference type="SUPFAM" id="SSF56655">
    <property type="entry name" value="Carbohydrate phosphatase"/>
    <property type="match status" value="1"/>
</dbReference>
<protein>
    <submittedName>
        <fullName evidence="7">Uncharacterized protein</fullName>
    </submittedName>
</protein>
<evidence type="ECO:0000313" key="7">
    <source>
        <dbReference type="EMBL" id="CAI4005407.1"/>
    </source>
</evidence>
<dbReference type="GO" id="GO:0000105">
    <property type="term" value="P:L-histidine biosynthetic process"/>
    <property type="evidence" value="ECO:0007669"/>
    <property type="project" value="TreeGrafter"/>
</dbReference>
<comment type="cofactor">
    <cofactor evidence="1 6">
        <name>Mg(2+)</name>
        <dbReference type="ChEBI" id="CHEBI:18420"/>
    </cofactor>
</comment>
<gene>
    <name evidence="7" type="ORF">C1SCF055_LOCUS31129</name>
</gene>
<name>A0A9P1D931_9DINO</name>
<sequence length="447" mass="49472">VPIVHAQSIRLGDAADFRQLFYEGCTGSDGKTYNAVVIGAKGDLKWFTKIALQRSYENQGRIAAYACCHECMAGQPGVPWEELASDRPAWSLTRYAQRPWTDIPCTVQIPYCPQIPEKQFKRDPFHTLKLGVYRDIAGSILCFLVAKGYFGTVGDFDSKLKNAHMGFTLYCRTVGKSPALRTFSRRLFMLPRLDKYPWSNTKGSDTMILIDWLTVALAGFENVPLDNSHLPTFRLMKATCKAARKVFTDLNEHGLWAMRPCSMVFYSNMQGLIRGYCALASVLLNDEFNGFAIKPKLHLLRHTTLEIDEALQQGAGLETERFEALRSQVKRPLYGCDCYAYGLCASGFGADLVVEADLGIYDYMALVPVVINAGGCMSDWQGQPLTLQSHEVSKGRVVAAATPELWEAAVKVLSTSGSRWKSCAPSWPSVVLGAILGASLALMASRK</sequence>
<dbReference type="InterPro" id="IPR051090">
    <property type="entry name" value="Inositol_monoP_superfamily"/>
</dbReference>
<dbReference type="Proteomes" id="UP001152797">
    <property type="component" value="Unassembled WGS sequence"/>
</dbReference>
<comment type="similarity">
    <text evidence="2">Belongs to the inositol monophosphatase superfamily.</text>
</comment>
<dbReference type="PANTHER" id="PTHR43200">
    <property type="entry name" value="PHOSPHATASE"/>
    <property type="match status" value="1"/>
</dbReference>
<evidence type="ECO:0000256" key="3">
    <source>
        <dbReference type="ARBA" id="ARBA00022723"/>
    </source>
</evidence>
<dbReference type="EMBL" id="CAMXCT030003622">
    <property type="protein sequence ID" value="CAL4792719.1"/>
    <property type="molecule type" value="Genomic_DNA"/>
</dbReference>
<comment type="caution">
    <text evidence="7">The sequence shown here is derived from an EMBL/GenBank/DDBJ whole genome shotgun (WGS) entry which is preliminary data.</text>
</comment>
<feature type="binding site" evidence="6">
    <location>
        <position position="362"/>
    </location>
    <ligand>
        <name>Mg(2+)</name>
        <dbReference type="ChEBI" id="CHEBI:18420"/>
        <label>1</label>
        <note>catalytic</note>
    </ligand>
</feature>
<dbReference type="EMBL" id="CAMXCT020003622">
    <property type="protein sequence ID" value="CAL1158782.1"/>
    <property type="molecule type" value="Genomic_DNA"/>
</dbReference>
<evidence type="ECO:0000256" key="2">
    <source>
        <dbReference type="ARBA" id="ARBA00009759"/>
    </source>
</evidence>
<proteinExistence type="inferred from homology"/>
<dbReference type="Pfam" id="PF00459">
    <property type="entry name" value="Inositol_P"/>
    <property type="match status" value="1"/>
</dbReference>
<reference evidence="8" key="2">
    <citation type="submission" date="2024-04" db="EMBL/GenBank/DDBJ databases">
        <authorList>
            <person name="Chen Y."/>
            <person name="Shah S."/>
            <person name="Dougan E. K."/>
            <person name="Thang M."/>
            <person name="Chan C."/>
        </authorList>
    </citation>
    <scope>NUCLEOTIDE SEQUENCE [LARGE SCALE GENOMIC DNA]</scope>
</reference>
<dbReference type="EMBL" id="CAMXCT010003622">
    <property type="protein sequence ID" value="CAI4005407.1"/>
    <property type="molecule type" value="Genomic_DNA"/>
</dbReference>
<evidence type="ECO:0000256" key="1">
    <source>
        <dbReference type="ARBA" id="ARBA00001946"/>
    </source>
</evidence>
<dbReference type="Gene3D" id="3.40.190.80">
    <property type="match status" value="1"/>
</dbReference>
<dbReference type="AlphaFoldDB" id="A0A9P1D931"/>
<reference evidence="7" key="1">
    <citation type="submission" date="2022-10" db="EMBL/GenBank/DDBJ databases">
        <authorList>
            <person name="Chen Y."/>
            <person name="Dougan E. K."/>
            <person name="Chan C."/>
            <person name="Rhodes N."/>
            <person name="Thang M."/>
        </authorList>
    </citation>
    <scope>NUCLEOTIDE SEQUENCE</scope>
</reference>
<keyword evidence="5 6" id="KW-0460">Magnesium</keyword>
<dbReference type="InterPro" id="IPR000760">
    <property type="entry name" value="Inositol_monophosphatase-like"/>
</dbReference>
<evidence type="ECO:0000256" key="5">
    <source>
        <dbReference type="ARBA" id="ARBA00022842"/>
    </source>
</evidence>
<dbReference type="GO" id="GO:0046872">
    <property type="term" value="F:metal ion binding"/>
    <property type="evidence" value="ECO:0007669"/>
    <property type="project" value="UniProtKB-KW"/>
</dbReference>
<dbReference type="GO" id="GO:0016791">
    <property type="term" value="F:phosphatase activity"/>
    <property type="evidence" value="ECO:0007669"/>
    <property type="project" value="UniProtKB-ARBA"/>
</dbReference>
<evidence type="ECO:0000313" key="8">
    <source>
        <dbReference type="EMBL" id="CAL1158782.1"/>
    </source>
</evidence>
<keyword evidence="4" id="KW-0378">Hydrolase</keyword>
<evidence type="ECO:0000256" key="4">
    <source>
        <dbReference type="ARBA" id="ARBA00022801"/>
    </source>
</evidence>
<accession>A0A9P1D931</accession>
<feature type="non-terminal residue" evidence="7">
    <location>
        <position position="1"/>
    </location>
</feature>
<dbReference type="PANTHER" id="PTHR43200:SF6">
    <property type="entry name" value="3'(2'),5'-BISPHOSPHATE NUCLEOTIDASE"/>
    <property type="match status" value="1"/>
</dbReference>
<organism evidence="7">
    <name type="scientific">Cladocopium goreaui</name>
    <dbReference type="NCBI Taxonomy" id="2562237"/>
    <lineage>
        <taxon>Eukaryota</taxon>
        <taxon>Sar</taxon>
        <taxon>Alveolata</taxon>
        <taxon>Dinophyceae</taxon>
        <taxon>Suessiales</taxon>
        <taxon>Symbiodiniaceae</taxon>
        <taxon>Cladocopium</taxon>
    </lineage>
</organism>
<dbReference type="OrthoDB" id="10254945at2759"/>
<evidence type="ECO:0000256" key="6">
    <source>
        <dbReference type="PIRSR" id="PIRSR600760-2"/>
    </source>
</evidence>
<keyword evidence="9" id="KW-1185">Reference proteome</keyword>
<evidence type="ECO:0000313" key="9">
    <source>
        <dbReference type="Proteomes" id="UP001152797"/>
    </source>
</evidence>